<keyword evidence="16" id="KW-1185">Reference proteome</keyword>
<evidence type="ECO:0000256" key="9">
    <source>
        <dbReference type="ARBA" id="ARBA00023136"/>
    </source>
</evidence>
<feature type="domain" description="ABC transmembrane type-1" evidence="14">
    <location>
        <begin position="98"/>
        <end position="299"/>
    </location>
</feature>
<dbReference type="RefSeq" id="WP_062686719.1">
    <property type="nucleotide sequence ID" value="NZ_KQ758642.1"/>
</dbReference>
<dbReference type="AlphaFoldDB" id="A0A0V8JNU3"/>
<keyword evidence="2 13" id="KW-0813">Transport</keyword>
<evidence type="ECO:0000259" key="14">
    <source>
        <dbReference type="PROSITE" id="PS50928"/>
    </source>
</evidence>
<dbReference type="PANTHER" id="PTHR43163:SF6">
    <property type="entry name" value="DIPEPTIDE TRANSPORT SYSTEM PERMEASE PROTEIN DPPB-RELATED"/>
    <property type="match status" value="1"/>
</dbReference>
<evidence type="ECO:0000256" key="5">
    <source>
        <dbReference type="ARBA" id="ARBA00022692"/>
    </source>
</evidence>
<dbReference type="PANTHER" id="PTHR43163">
    <property type="entry name" value="DIPEPTIDE TRANSPORT SYSTEM PERMEASE PROTEIN DPPB-RELATED"/>
    <property type="match status" value="1"/>
</dbReference>
<protein>
    <recommendedName>
        <fullName evidence="12">Nickel import system permease protein NikB</fullName>
    </recommendedName>
</protein>
<comment type="subunit">
    <text evidence="11">The complex is composed of two ATP-binding proteins (NikD and NikE), two transmembrane proteins (NikB and NikC) and a solute-binding protein (NikA).</text>
</comment>
<feature type="transmembrane region" description="Helical" evidence="13">
    <location>
        <begin position="234"/>
        <end position="257"/>
    </location>
</feature>
<keyword evidence="3" id="KW-1003">Cell membrane</keyword>
<dbReference type="Pfam" id="PF00528">
    <property type="entry name" value="BPD_transp_1"/>
    <property type="match status" value="1"/>
</dbReference>
<dbReference type="GO" id="GO:0015099">
    <property type="term" value="F:nickel cation transmembrane transporter activity"/>
    <property type="evidence" value="ECO:0007669"/>
    <property type="project" value="InterPro"/>
</dbReference>
<evidence type="ECO:0000256" key="10">
    <source>
        <dbReference type="ARBA" id="ARBA00024202"/>
    </source>
</evidence>
<keyword evidence="5 13" id="KW-0812">Transmembrane</keyword>
<evidence type="ECO:0000256" key="11">
    <source>
        <dbReference type="ARBA" id="ARBA00038669"/>
    </source>
</evidence>
<evidence type="ECO:0000256" key="8">
    <source>
        <dbReference type="ARBA" id="ARBA00023112"/>
    </source>
</evidence>
<comment type="caution">
    <text evidence="15">The sequence shown here is derived from an EMBL/GenBank/DDBJ whole genome shotgun (WGS) entry which is preliminary data.</text>
</comment>
<accession>A0A0V8JNU3</accession>
<evidence type="ECO:0000256" key="1">
    <source>
        <dbReference type="ARBA" id="ARBA00004651"/>
    </source>
</evidence>
<dbReference type="SUPFAM" id="SSF161098">
    <property type="entry name" value="MetI-like"/>
    <property type="match status" value="1"/>
</dbReference>
<dbReference type="InterPro" id="IPR050045">
    <property type="entry name" value="Opp2B"/>
</dbReference>
<dbReference type="NCBIfam" id="NF045470">
    <property type="entry name" value="Opp2B"/>
    <property type="match status" value="1"/>
</dbReference>
<gene>
    <name evidence="15" type="ORF">AS180_08980</name>
</gene>
<proteinExistence type="inferred from homology"/>
<evidence type="ECO:0000256" key="12">
    <source>
        <dbReference type="ARBA" id="ARBA00044774"/>
    </source>
</evidence>
<evidence type="ECO:0000256" key="13">
    <source>
        <dbReference type="RuleBase" id="RU363032"/>
    </source>
</evidence>
<dbReference type="InterPro" id="IPR045621">
    <property type="entry name" value="BPD_transp_1_N"/>
</dbReference>
<reference evidence="15 16" key="1">
    <citation type="submission" date="2015-11" db="EMBL/GenBank/DDBJ databases">
        <title>Bacillus caseinolyticus sp nov.</title>
        <authorList>
            <person name="Dastager S.G."/>
            <person name="Mawlankar R."/>
        </authorList>
    </citation>
    <scope>NUCLEOTIDE SEQUENCE [LARGE SCALE GENOMIC DNA]</scope>
    <source>
        <strain evidence="15 16">SGD-V-76</strain>
    </source>
</reference>
<dbReference type="Proteomes" id="UP000053681">
    <property type="component" value="Unassembled WGS sequence"/>
</dbReference>
<dbReference type="Gene3D" id="1.10.3720.10">
    <property type="entry name" value="MetI-like"/>
    <property type="match status" value="1"/>
</dbReference>
<evidence type="ECO:0000313" key="16">
    <source>
        <dbReference type="Proteomes" id="UP000053681"/>
    </source>
</evidence>
<evidence type="ECO:0000256" key="6">
    <source>
        <dbReference type="ARBA" id="ARBA00022989"/>
    </source>
</evidence>
<keyword evidence="7" id="KW-0406">Ion transport</keyword>
<keyword evidence="8" id="KW-0921">Nickel transport</keyword>
<feature type="transmembrane region" description="Helical" evidence="13">
    <location>
        <begin position="12"/>
        <end position="30"/>
    </location>
</feature>
<evidence type="ECO:0000256" key="4">
    <source>
        <dbReference type="ARBA" id="ARBA00022596"/>
    </source>
</evidence>
<name>A0A0V8JNU3_9BACI</name>
<comment type="subcellular location">
    <subcellularLocation>
        <location evidence="1 13">Cell membrane</location>
        <topology evidence="1 13">Multi-pass membrane protein</topology>
    </subcellularLocation>
</comment>
<feature type="transmembrane region" description="Helical" evidence="13">
    <location>
        <begin position="104"/>
        <end position="126"/>
    </location>
</feature>
<dbReference type="InterPro" id="IPR000515">
    <property type="entry name" value="MetI-like"/>
</dbReference>
<keyword evidence="9 13" id="KW-0472">Membrane</keyword>
<dbReference type="Pfam" id="PF19300">
    <property type="entry name" value="BPD_transp_1_N"/>
    <property type="match status" value="1"/>
</dbReference>
<dbReference type="EMBL" id="LNQP01000026">
    <property type="protein sequence ID" value="KSU88272.1"/>
    <property type="molecule type" value="Genomic_DNA"/>
</dbReference>
<dbReference type="GO" id="GO:0005886">
    <property type="term" value="C:plasma membrane"/>
    <property type="evidence" value="ECO:0007669"/>
    <property type="project" value="UniProtKB-SubCell"/>
</dbReference>
<sequence>MIKILFRKFSEVLFFILFITFVSFIFIRLAPGDPVLTILNVDELSVSQEQVEALREEMGFNEPVLVQYGLWLEKFVQMDFGQSFVTGQDVMSTIMAALPATLELAIGAIVVMLIVAIPLGSLSALYRDSWIDKISRTLSIIGAAVPSFWLGLIFIDLFGVRLNWFPTMGRDGILSLVLPSITLGLAISSVYVRLLRSSLLDSYTQEFIRAARARGLSEGRVFLMHAFRHSIPPVITVFGVSLGSLIGGVVVIEVLFAYPGIGKLIVDAIRQRDYPLIQGYILVMGGIVFIVNTCVDLSYRYLNPEMKYKEKESK</sequence>
<dbReference type="PROSITE" id="PS50928">
    <property type="entry name" value="ABC_TM1"/>
    <property type="match status" value="1"/>
</dbReference>
<comment type="similarity">
    <text evidence="10">Belongs to the binding-protein-dependent transport system permease family. OppBC subfamily.</text>
</comment>
<organism evidence="15 16">
    <name type="scientific">Priestia veravalensis</name>
    <dbReference type="NCBI Taxonomy" id="1414648"/>
    <lineage>
        <taxon>Bacteria</taxon>
        <taxon>Bacillati</taxon>
        <taxon>Bacillota</taxon>
        <taxon>Bacilli</taxon>
        <taxon>Bacillales</taxon>
        <taxon>Bacillaceae</taxon>
        <taxon>Priestia</taxon>
    </lineage>
</organism>
<evidence type="ECO:0000256" key="2">
    <source>
        <dbReference type="ARBA" id="ARBA00022448"/>
    </source>
</evidence>
<evidence type="ECO:0000256" key="7">
    <source>
        <dbReference type="ARBA" id="ARBA00023065"/>
    </source>
</evidence>
<evidence type="ECO:0000256" key="3">
    <source>
        <dbReference type="ARBA" id="ARBA00022475"/>
    </source>
</evidence>
<feature type="transmembrane region" description="Helical" evidence="13">
    <location>
        <begin position="277"/>
        <end position="299"/>
    </location>
</feature>
<feature type="transmembrane region" description="Helical" evidence="13">
    <location>
        <begin position="138"/>
        <end position="160"/>
    </location>
</feature>
<dbReference type="InterPro" id="IPR035906">
    <property type="entry name" value="MetI-like_sf"/>
</dbReference>
<evidence type="ECO:0000313" key="15">
    <source>
        <dbReference type="EMBL" id="KSU88272.1"/>
    </source>
</evidence>
<feature type="transmembrane region" description="Helical" evidence="13">
    <location>
        <begin position="172"/>
        <end position="192"/>
    </location>
</feature>
<dbReference type="CDD" id="cd06261">
    <property type="entry name" value="TM_PBP2"/>
    <property type="match status" value="1"/>
</dbReference>
<keyword evidence="4" id="KW-0533">Nickel</keyword>
<keyword evidence="6 13" id="KW-1133">Transmembrane helix</keyword>